<gene>
    <name evidence="2" type="ORF">OIU80_14445</name>
</gene>
<dbReference type="Gene3D" id="3.40.630.30">
    <property type="match status" value="1"/>
</dbReference>
<dbReference type="Pfam" id="PF00583">
    <property type="entry name" value="Acetyltransf_1"/>
    <property type="match status" value="1"/>
</dbReference>
<sequence length="134" mass="15900">MIINEIPASETWAIRHKVMWPDMPFEFVQLKEDYLGIHFGLYNESKLVAIVSCFEDNEEMQFRKLATLTEEQGKGNATILLEYIIQQARNKGVKRIWCNARVNKKSFYEKFEMIDTQVTFFKSGQEFTIMELRF</sequence>
<organism evidence="2 3">
    <name type="scientific">Flavobacterium frigoritolerans</name>
    <dbReference type="NCBI Taxonomy" id="2987686"/>
    <lineage>
        <taxon>Bacteria</taxon>
        <taxon>Pseudomonadati</taxon>
        <taxon>Bacteroidota</taxon>
        <taxon>Flavobacteriia</taxon>
        <taxon>Flavobacteriales</taxon>
        <taxon>Flavobacteriaceae</taxon>
        <taxon>Flavobacterium</taxon>
    </lineage>
</organism>
<protein>
    <submittedName>
        <fullName evidence="2">GNAT family N-acetyltransferase</fullName>
    </submittedName>
</protein>
<dbReference type="CDD" id="cd04301">
    <property type="entry name" value="NAT_SF"/>
    <property type="match status" value="1"/>
</dbReference>
<reference evidence="2" key="1">
    <citation type="submission" date="2022-10" db="EMBL/GenBank/DDBJ databases">
        <title>Two novel species of Flavobacterium.</title>
        <authorList>
            <person name="Liu Q."/>
            <person name="Xin Y.-H."/>
        </authorList>
    </citation>
    <scope>NUCLEOTIDE SEQUENCE</scope>
    <source>
        <strain evidence="2">LS1R47</strain>
    </source>
</reference>
<comment type="caution">
    <text evidence="2">The sequence shown here is derived from an EMBL/GenBank/DDBJ whole genome shotgun (WGS) entry which is preliminary data.</text>
</comment>
<feature type="domain" description="N-acetyltransferase" evidence="1">
    <location>
        <begin position="1"/>
        <end position="134"/>
    </location>
</feature>
<dbReference type="RefSeq" id="WP_264287696.1">
    <property type="nucleotide sequence ID" value="NZ_JAOZEV010000011.1"/>
</dbReference>
<evidence type="ECO:0000259" key="1">
    <source>
        <dbReference type="PROSITE" id="PS51186"/>
    </source>
</evidence>
<dbReference type="InterPro" id="IPR000182">
    <property type="entry name" value="GNAT_dom"/>
</dbReference>
<accession>A0A9X2Z169</accession>
<dbReference type="GO" id="GO:0016747">
    <property type="term" value="F:acyltransferase activity, transferring groups other than amino-acyl groups"/>
    <property type="evidence" value="ECO:0007669"/>
    <property type="project" value="InterPro"/>
</dbReference>
<proteinExistence type="predicted"/>
<evidence type="ECO:0000313" key="3">
    <source>
        <dbReference type="Proteomes" id="UP001151133"/>
    </source>
</evidence>
<name>A0A9X2Z169_9FLAO</name>
<dbReference type="EMBL" id="JAOZEV010000011">
    <property type="protein sequence ID" value="MCV9933484.1"/>
    <property type="molecule type" value="Genomic_DNA"/>
</dbReference>
<dbReference type="PROSITE" id="PS51186">
    <property type="entry name" value="GNAT"/>
    <property type="match status" value="1"/>
</dbReference>
<evidence type="ECO:0000313" key="2">
    <source>
        <dbReference type="EMBL" id="MCV9933484.1"/>
    </source>
</evidence>
<dbReference type="InterPro" id="IPR016181">
    <property type="entry name" value="Acyl_CoA_acyltransferase"/>
</dbReference>
<dbReference type="SUPFAM" id="SSF55729">
    <property type="entry name" value="Acyl-CoA N-acyltransferases (Nat)"/>
    <property type="match status" value="1"/>
</dbReference>
<keyword evidence="3" id="KW-1185">Reference proteome</keyword>
<dbReference type="Proteomes" id="UP001151133">
    <property type="component" value="Unassembled WGS sequence"/>
</dbReference>
<dbReference type="AlphaFoldDB" id="A0A9X2Z169"/>